<keyword evidence="2" id="KW-1185">Reference proteome</keyword>
<gene>
    <name evidence="1" type="ORF">DDE20_08240</name>
</gene>
<organism evidence="1 2">
    <name type="scientific">Pararhodobacter oceanensis</name>
    <dbReference type="NCBI Taxonomy" id="2172121"/>
    <lineage>
        <taxon>Bacteria</taxon>
        <taxon>Pseudomonadati</taxon>
        <taxon>Pseudomonadota</taxon>
        <taxon>Alphaproteobacteria</taxon>
        <taxon>Rhodobacterales</taxon>
        <taxon>Paracoccaceae</taxon>
        <taxon>Pararhodobacter</taxon>
    </lineage>
</organism>
<name>A0A2T8HUD0_9RHOB</name>
<sequence length="87" mass="9060">MLPTASIVLATVNAPYGAQLSAGQLAACISGLEASKATLGPVFSFFSEVAPQLQKAFIEEMNLPYDKVQAVAKNLQASCPYKLALAA</sequence>
<dbReference type="OrthoDB" id="7474776at2"/>
<proteinExistence type="predicted"/>
<evidence type="ECO:0000313" key="1">
    <source>
        <dbReference type="EMBL" id="PVH29013.1"/>
    </source>
</evidence>
<reference evidence="1 2" key="1">
    <citation type="submission" date="2018-04" db="EMBL/GenBank/DDBJ databases">
        <title>Pararhodobacter oceanense sp. nov., isolated from marine intertidal sediment.</title>
        <authorList>
            <person name="Wang X.-L."/>
            <person name="Du Z.-J."/>
        </authorList>
    </citation>
    <scope>NUCLEOTIDE SEQUENCE [LARGE SCALE GENOMIC DNA]</scope>
    <source>
        <strain evidence="1 2">AM505</strain>
    </source>
</reference>
<dbReference type="EMBL" id="QDKM01000003">
    <property type="protein sequence ID" value="PVH29013.1"/>
    <property type="molecule type" value="Genomic_DNA"/>
</dbReference>
<accession>A0A2T8HUD0</accession>
<dbReference type="RefSeq" id="WP_116558009.1">
    <property type="nucleotide sequence ID" value="NZ_QDKM01000003.1"/>
</dbReference>
<dbReference type="AlphaFoldDB" id="A0A2T8HUD0"/>
<comment type="caution">
    <text evidence="1">The sequence shown here is derived from an EMBL/GenBank/DDBJ whole genome shotgun (WGS) entry which is preliminary data.</text>
</comment>
<dbReference type="Proteomes" id="UP000245911">
    <property type="component" value="Unassembled WGS sequence"/>
</dbReference>
<protein>
    <submittedName>
        <fullName evidence="1">Uncharacterized protein</fullName>
    </submittedName>
</protein>
<evidence type="ECO:0000313" key="2">
    <source>
        <dbReference type="Proteomes" id="UP000245911"/>
    </source>
</evidence>